<evidence type="ECO:0000313" key="2">
    <source>
        <dbReference type="EnsemblPlants" id="EMT05752"/>
    </source>
</evidence>
<dbReference type="InterPro" id="IPR055411">
    <property type="entry name" value="LRR_FXL15/At3g58940/PEG3-like"/>
</dbReference>
<proteinExistence type="predicted"/>
<feature type="compositionally biased region" description="Low complexity" evidence="1">
    <location>
        <begin position="174"/>
        <end position="183"/>
    </location>
</feature>
<dbReference type="EnsemblPlants" id="EMT05752">
    <property type="protein sequence ID" value="EMT05752"/>
    <property type="gene ID" value="F775_22896"/>
</dbReference>
<organism evidence="2">
    <name type="scientific">Aegilops tauschii</name>
    <name type="common">Tausch's goatgrass</name>
    <name type="synonym">Aegilops squarrosa</name>
    <dbReference type="NCBI Taxonomy" id="37682"/>
    <lineage>
        <taxon>Eukaryota</taxon>
        <taxon>Viridiplantae</taxon>
        <taxon>Streptophyta</taxon>
        <taxon>Embryophyta</taxon>
        <taxon>Tracheophyta</taxon>
        <taxon>Spermatophyta</taxon>
        <taxon>Magnoliopsida</taxon>
        <taxon>Liliopsida</taxon>
        <taxon>Poales</taxon>
        <taxon>Poaceae</taxon>
        <taxon>BOP clade</taxon>
        <taxon>Pooideae</taxon>
        <taxon>Triticodae</taxon>
        <taxon>Triticeae</taxon>
        <taxon>Triticinae</taxon>
        <taxon>Aegilops</taxon>
    </lineage>
</organism>
<protein>
    <submittedName>
        <fullName evidence="2">Uncharacterized protein</fullName>
    </submittedName>
</protein>
<dbReference type="PROSITE" id="PS50181">
    <property type="entry name" value="FBOX"/>
    <property type="match status" value="1"/>
</dbReference>
<dbReference type="AlphaFoldDB" id="M8BS27"/>
<accession>M8BS27</accession>
<dbReference type="PANTHER" id="PTHR31900:SF30">
    <property type="entry name" value="SUPERFAMILY PROTEIN, PUTATIVE-RELATED"/>
    <property type="match status" value="1"/>
</dbReference>
<dbReference type="SUPFAM" id="SSF81383">
    <property type="entry name" value="F-box domain"/>
    <property type="match status" value="1"/>
</dbReference>
<dbReference type="Gene3D" id="1.20.1280.50">
    <property type="match status" value="1"/>
</dbReference>
<reference evidence="2" key="1">
    <citation type="submission" date="2015-06" db="UniProtKB">
        <authorList>
            <consortium name="EnsemblPlants"/>
        </authorList>
    </citation>
    <scope>IDENTIFICATION</scope>
</reference>
<dbReference type="CDD" id="cd22160">
    <property type="entry name" value="F-box_AtFBL13-like"/>
    <property type="match status" value="1"/>
</dbReference>
<sequence length="509" mass="56640">MDTKRRRPERDRLSDLPDDIIGHVLSFLPSQEAARAAILSRRWRGAFANVHTISFQQAPSDHESSHDDSDGDDDVPRSPNRRLVDWINNALLIRRRCGGRDAQLRSLCVDSCSVHDWVTYALGHGVEELQLELRRRGDRSHICQSDNSSDSSDCESDYSDSSSGFYDSSESDSADSSSVSGYESSDDGANVGGDRAFPARLYACASLRALHLSSCWTLELPSTVHLPSLETLALSNISYASSGGDIQRLISGCPRLADLTLEACDRITNITMPPETRLRSFALRCCQRFRGITLDLSETREFEYRGRQPDASQFTLVGGAPTRIVSAKIHVCGRRIDLERLREFLLLFANAAHLQLGWPDKQSRSDYDDFFAQFPLFHNVTRLELASRCKHQGVVLTVAGILQQTPNLTVLSLNLGDDRNRVLLDDQDVAVDVPKVPVLCLGERLREVSVEQYEGANVQRKLLHWLLTGALVVESVRVVFAKGGYSVLDELTTEIKHWAANPAAIVSFL</sequence>
<dbReference type="InterPro" id="IPR032675">
    <property type="entry name" value="LRR_dom_sf"/>
</dbReference>
<feature type="region of interest" description="Disordered" evidence="1">
    <location>
        <begin position="55"/>
        <end position="80"/>
    </location>
</feature>
<dbReference type="InterPro" id="IPR036047">
    <property type="entry name" value="F-box-like_dom_sf"/>
</dbReference>
<dbReference type="Gene3D" id="3.80.10.10">
    <property type="entry name" value="Ribonuclease Inhibitor"/>
    <property type="match status" value="1"/>
</dbReference>
<dbReference type="InterPro" id="IPR001810">
    <property type="entry name" value="F-box_dom"/>
</dbReference>
<feature type="compositionally biased region" description="Low complexity" evidence="1">
    <location>
        <begin position="159"/>
        <end position="168"/>
    </location>
</feature>
<dbReference type="Pfam" id="PF24758">
    <property type="entry name" value="LRR_At5g56370"/>
    <property type="match status" value="1"/>
</dbReference>
<evidence type="ECO:0000256" key="1">
    <source>
        <dbReference type="SAM" id="MobiDB-lite"/>
    </source>
</evidence>
<dbReference type="OMA" id="ICALEDW"/>
<feature type="region of interest" description="Disordered" evidence="1">
    <location>
        <begin position="141"/>
        <end position="188"/>
    </location>
</feature>
<dbReference type="InterPro" id="IPR053781">
    <property type="entry name" value="F-box_AtFBL13-like"/>
</dbReference>
<dbReference type="SMART" id="SM00256">
    <property type="entry name" value="FBOX"/>
    <property type="match status" value="1"/>
</dbReference>
<name>M8BS27_AEGTA</name>
<dbReference type="ExpressionAtlas" id="M8BS27">
    <property type="expression patterns" value="baseline"/>
</dbReference>
<dbReference type="Pfam" id="PF00646">
    <property type="entry name" value="F-box"/>
    <property type="match status" value="1"/>
</dbReference>
<dbReference type="PANTHER" id="PTHR31900">
    <property type="entry name" value="F-BOX/RNI SUPERFAMILY PROTEIN-RELATED"/>
    <property type="match status" value="1"/>
</dbReference>
<dbReference type="SUPFAM" id="SSF52047">
    <property type="entry name" value="RNI-like"/>
    <property type="match status" value="1"/>
</dbReference>
<dbReference type="InterPro" id="IPR050232">
    <property type="entry name" value="FBL13/AtMIF1-like"/>
</dbReference>